<organism evidence="13">
    <name type="scientific">uncultured marine bacterium 560</name>
    <dbReference type="NCBI Taxonomy" id="257395"/>
    <lineage>
        <taxon>Bacteria</taxon>
        <taxon>environmental samples</taxon>
    </lineage>
</organism>
<dbReference type="NCBIfam" id="TIGR00163">
    <property type="entry name" value="PS_decarb"/>
    <property type="match status" value="1"/>
</dbReference>
<comment type="pathway">
    <text evidence="12">Phospholipid metabolism; phosphatidylethanolamine biosynthesis; phosphatidylethanolamine from CDP-diacylglycerol: step 2/2.</text>
</comment>
<gene>
    <name evidence="12 13" type="primary">psd</name>
    <name evidence="13" type="ORF">MBMO_EBAC750-16D01.49</name>
</gene>
<comment type="subunit">
    <text evidence="12">Heterodimer of a large membrane-associated beta subunit and a small pyruvoyl-containing alpha subunit.</text>
</comment>
<comment type="similarity">
    <text evidence="12">Belongs to the phosphatidylserine decarboxylase family. PSD-B subfamily. Prokaryotic type I sub-subfamily.</text>
</comment>
<keyword evidence="5 12" id="KW-0443">Lipid metabolism</keyword>
<keyword evidence="4 12" id="KW-0210">Decarboxylase</keyword>
<keyword evidence="2 12" id="KW-1003">Cell membrane</keyword>
<sequence>MTFLQYLLPQHLLSKLMFRFARIKNVWIKDTFTRWFVNKHQVNLAEAERDGISDYAHFNDFFTRALKPQARPISESLIISPVDGVVSQAGKIKDSQILQAKGHHFSLSQLLSGESIEKIENGHFATIYLAPKNYHRIHMPLDGKLVSMRYIPGNLFSVNKKTVNKVNGVFARNERLLCLFDTVYGRVACVLVGAIFVGSMETSWQGQVTPPYGKEVKVYDYTEKEFELFKGDELGRFNMGSTVIILLPETAPALKLQSGQELKMGESLI</sequence>
<dbReference type="EMBL" id="AY458642">
    <property type="protein sequence ID" value="AAR37907.1"/>
    <property type="molecule type" value="Genomic_DNA"/>
</dbReference>
<evidence type="ECO:0000256" key="4">
    <source>
        <dbReference type="ARBA" id="ARBA00022793"/>
    </source>
</evidence>
<comment type="cofactor">
    <cofactor evidence="12">
        <name>pyruvate</name>
        <dbReference type="ChEBI" id="CHEBI:15361"/>
    </cofactor>
    <text evidence="12">Binds 1 pyruvoyl group covalently per subunit.</text>
</comment>
<comment type="pathway">
    <text evidence="1">Lipid metabolism.</text>
</comment>
<accession>Q6SGF5</accession>
<dbReference type="GO" id="GO:0005886">
    <property type="term" value="C:plasma membrane"/>
    <property type="evidence" value="ECO:0007669"/>
    <property type="project" value="UniProtKB-SubCell"/>
</dbReference>
<dbReference type="Pfam" id="PF02666">
    <property type="entry name" value="PS_Dcarbxylase"/>
    <property type="match status" value="1"/>
</dbReference>
<dbReference type="HAMAP" id="MF_00662">
    <property type="entry name" value="PS_decarb_PSD_B_type1"/>
    <property type="match status" value="1"/>
</dbReference>
<dbReference type="GO" id="GO:0006646">
    <property type="term" value="P:phosphatidylethanolamine biosynthetic process"/>
    <property type="evidence" value="ECO:0007669"/>
    <property type="project" value="UniProtKB-UniRule"/>
</dbReference>
<dbReference type="PANTHER" id="PTHR10067:SF6">
    <property type="entry name" value="PHOSPHATIDYLSERINE DECARBOXYLASE PROENZYME, MITOCHONDRIAL"/>
    <property type="match status" value="1"/>
</dbReference>
<feature type="active site" description="Schiff-base intermediate with substrate; via pyruvic acid; for decarboxylase activity" evidence="12">
    <location>
        <position position="241"/>
    </location>
</feature>
<dbReference type="InterPro" id="IPR033177">
    <property type="entry name" value="PSD-B"/>
</dbReference>
<dbReference type="InterPro" id="IPR003817">
    <property type="entry name" value="PS_Dcarbxylase"/>
</dbReference>
<feature type="chain" id="PRO_5023367272" description="Phosphatidylserine decarboxylase beta chain" evidence="12">
    <location>
        <begin position="1"/>
        <end position="240"/>
    </location>
</feature>
<name>Q6SGF5_9BACT</name>
<evidence type="ECO:0000256" key="2">
    <source>
        <dbReference type="ARBA" id="ARBA00022475"/>
    </source>
</evidence>
<keyword evidence="6 12" id="KW-0472">Membrane</keyword>
<comment type="catalytic activity">
    <reaction evidence="12">
        <text>a 1,2-diacyl-sn-glycero-3-phospho-L-serine + H(+) = a 1,2-diacyl-sn-glycero-3-phosphoethanolamine + CO2</text>
        <dbReference type="Rhea" id="RHEA:20828"/>
        <dbReference type="ChEBI" id="CHEBI:15378"/>
        <dbReference type="ChEBI" id="CHEBI:16526"/>
        <dbReference type="ChEBI" id="CHEBI:57262"/>
        <dbReference type="ChEBI" id="CHEBI:64612"/>
        <dbReference type="EC" id="4.1.1.65"/>
    </reaction>
</comment>
<keyword evidence="9 12" id="KW-0456">Lyase</keyword>
<feature type="site" description="Cleavage (non-hydrolytic); by autocatalysis" evidence="12">
    <location>
        <begin position="240"/>
        <end position="241"/>
    </location>
</feature>
<comment type="PTM">
    <text evidence="12">Is synthesized initially as an inactive proenzyme. Formation of the active enzyme involves a self-maturation process in which the active site pyruvoyl group is generated from an internal serine residue via an autocatalytic post-translational modification. Two non-identical subunits are generated from the proenzyme in this reaction, and the pyruvate is formed at the N-terminus of the alpha chain, which is derived from the carboxyl end of the proenzyme. The autoendoproteolytic cleavage occurs by a canonical serine protease mechanism, in which the side chain hydroxyl group of the serine supplies its oxygen atom to form the C-terminus of the beta chain, while the remainder of the serine residue undergoes an oxidative deamination to produce ammonia and the pyruvoyl prosthetic group on the alpha chain. During this reaction, the Ser that is part of the protease active site of the proenzyme becomes the pyruvoyl prosthetic group, which constitutes an essential element of the active site of the mature decarboxylase.</text>
</comment>
<feature type="active site" description="Charge relay system; for autoendoproteolytic cleavage activity" evidence="12">
    <location>
        <position position="83"/>
    </location>
</feature>
<feature type="active site" description="Charge relay system; for autoendoproteolytic cleavage activity" evidence="12">
    <location>
        <position position="241"/>
    </location>
</feature>
<comment type="function">
    <text evidence="12">Catalyzes the formation of phosphatidylethanolamine (PtdEtn) from phosphatidylserine (PtdSer).</text>
</comment>
<evidence type="ECO:0000256" key="9">
    <source>
        <dbReference type="ARBA" id="ARBA00023239"/>
    </source>
</evidence>
<evidence type="ECO:0000256" key="1">
    <source>
        <dbReference type="ARBA" id="ARBA00005189"/>
    </source>
</evidence>
<evidence type="ECO:0000256" key="8">
    <source>
        <dbReference type="ARBA" id="ARBA00023209"/>
    </source>
</evidence>
<evidence type="ECO:0000256" key="5">
    <source>
        <dbReference type="ARBA" id="ARBA00023098"/>
    </source>
</evidence>
<evidence type="ECO:0000256" key="12">
    <source>
        <dbReference type="HAMAP-Rule" id="MF_00662"/>
    </source>
</evidence>
<feature type="modified residue" description="Pyruvic acid (Ser); by autocatalysis" evidence="12">
    <location>
        <position position="241"/>
    </location>
</feature>
<keyword evidence="8 12" id="KW-0594">Phospholipid biosynthesis</keyword>
<keyword evidence="11 12" id="KW-0670">Pyruvate</keyword>
<reference evidence="13" key="1">
    <citation type="submission" date="2003-11" db="EMBL/GenBank/DDBJ databases">
        <authorList>
            <person name="Heidelberg J.F."/>
            <person name="Eisen J.A."/>
            <person name="Nelson W.C."/>
            <person name="DeLong E.F."/>
        </authorList>
    </citation>
    <scope>NUCLEOTIDE SEQUENCE</scope>
</reference>
<dbReference type="PANTHER" id="PTHR10067">
    <property type="entry name" value="PHOSPHATIDYLSERINE DECARBOXYLASE"/>
    <property type="match status" value="1"/>
</dbReference>
<dbReference type="UniPathway" id="UPA00558">
    <property type="reaction ID" value="UER00616"/>
</dbReference>
<feature type="active site" description="Charge relay system; for autoendoproteolytic cleavage activity" evidence="12">
    <location>
        <position position="138"/>
    </location>
</feature>
<feature type="chain" id="PRO_5023367273" description="Phosphatidylserine decarboxylase alpha chain" evidence="12">
    <location>
        <begin position="241"/>
        <end position="269"/>
    </location>
</feature>
<evidence type="ECO:0000313" key="13">
    <source>
        <dbReference type="EMBL" id="AAR37907.1"/>
    </source>
</evidence>
<evidence type="ECO:0000256" key="11">
    <source>
        <dbReference type="ARBA" id="ARBA00023317"/>
    </source>
</evidence>
<dbReference type="AlphaFoldDB" id="Q6SGF5"/>
<evidence type="ECO:0000256" key="10">
    <source>
        <dbReference type="ARBA" id="ARBA00023264"/>
    </source>
</evidence>
<proteinExistence type="inferred from homology"/>
<dbReference type="EC" id="4.1.1.65" evidence="12"/>
<dbReference type="InterPro" id="IPR033178">
    <property type="entry name" value="PSD_type1_pro"/>
</dbReference>
<evidence type="ECO:0000256" key="6">
    <source>
        <dbReference type="ARBA" id="ARBA00023136"/>
    </source>
</evidence>
<protein>
    <recommendedName>
        <fullName evidence="12">Phosphatidylserine decarboxylase proenzyme</fullName>
        <ecNumber evidence="12">4.1.1.65</ecNumber>
    </recommendedName>
    <component>
        <recommendedName>
            <fullName evidence="12">Phosphatidylserine decarboxylase alpha chain</fullName>
        </recommendedName>
    </component>
    <component>
        <recommendedName>
            <fullName evidence="12">Phosphatidylserine decarboxylase beta chain</fullName>
        </recommendedName>
    </component>
</protein>
<keyword evidence="3 12" id="KW-0444">Lipid biosynthesis</keyword>
<evidence type="ECO:0000256" key="7">
    <source>
        <dbReference type="ARBA" id="ARBA00023145"/>
    </source>
</evidence>
<comment type="subcellular location">
    <subcellularLocation>
        <location evidence="12">Cell membrane</location>
        <topology evidence="12">Peripheral membrane protein</topology>
    </subcellularLocation>
</comment>
<keyword evidence="10 12" id="KW-1208">Phospholipid metabolism</keyword>
<keyword evidence="7 12" id="KW-0865">Zymogen</keyword>
<evidence type="ECO:0000256" key="3">
    <source>
        <dbReference type="ARBA" id="ARBA00022516"/>
    </source>
</evidence>
<reference evidence="13" key="2">
    <citation type="submission" date="2003-12" db="EMBL/GenBank/DDBJ databases">
        <title>Monterey Bay Coastal Ocean Microbial Observatory environmental clone sequencing.</title>
        <authorList>
            <person name="DeLong E.F."/>
        </authorList>
    </citation>
    <scope>NUCLEOTIDE SEQUENCE</scope>
</reference>
<dbReference type="GO" id="GO:0004609">
    <property type="term" value="F:phosphatidylserine decarboxylase activity"/>
    <property type="evidence" value="ECO:0007669"/>
    <property type="project" value="UniProtKB-UniRule"/>
</dbReference>